<sequence length="300" mass="32642">MQPSRCPTEEIPRTDPPGSPREGRGPGRSPESATLSDWRAGCTVLNWSAKRPLRIGWDMPDSPDEGPMDPLPWWARSLAALIGLAAGSFGTFAIFRSDNQAGTAALLVLAAAFMLMGLQGTPLLRFGSGDASVQLAAIRRRAVQVAETAAQKESPEVAAAVADAVESITPGVLHPAIRYEKQLIAAIAQIDPTLEVVMPPHDKGIDLVVRDRHNRAAVIEVRYLTRQRLERHAIVAAEERLRGTPFEGRLIFVTSAPPDSQAERYLSERQGDDPITQLVVWNGPDDNGRLARALAQQLRF</sequence>
<keyword evidence="2" id="KW-0812">Transmembrane</keyword>
<feature type="transmembrane region" description="Helical" evidence="2">
    <location>
        <begin position="78"/>
        <end position="95"/>
    </location>
</feature>
<keyword evidence="2" id="KW-0472">Membrane</keyword>
<keyword evidence="4" id="KW-1185">Reference proteome</keyword>
<keyword evidence="2" id="KW-1133">Transmembrane helix</keyword>
<proteinExistence type="predicted"/>
<organism evidence="3 4">
    <name type="scientific">Luedemannella helvata</name>
    <dbReference type="NCBI Taxonomy" id="349315"/>
    <lineage>
        <taxon>Bacteria</taxon>
        <taxon>Bacillati</taxon>
        <taxon>Actinomycetota</taxon>
        <taxon>Actinomycetes</taxon>
        <taxon>Micromonosporales</taxon>
        <taxon>Micromonosporaceae</taxon>
        <taxon>Luedemannella</taxon>
    </lineage>
</organism>
<dbReference type="EMBL" id="BAAALS010000027">
    <property type="protein sequence ID" value="GAA1769436.1"/>
    <property type="molecule type" value="Genomic_DNA"/>
</dbReference>
<dbReference type="Proteomes" id="UP001500655">
    <property type="component" value="Unassembled WGS sequence"/>
</dbReference>
<gene>
    <name evidence="3" type="ORF">GCM10009681_46010</name>
</gene>
<comment type="caution">
    <text evidence="3">The sequence shown here is derived from an EMBL/GenBank/DDBJ whole genome shotgun (WGS) entry which is preliminary data.</text>
</comment>
<evidence type="ECO:0000313" key="3">
    <source>
        <dbReference type="EMBL" id="GAA1769436.1"/>
    </source>
</evidence>
<protein>
    <recommendedName>
        <fullName evidence="5">Restriction endonuclease type IV Mrr domain-containing protein</fullName>
    </recommendedName>
</protein>
<evidence type="ECO:0000256" key="1">
    <source>
        <dbReference type="SAM" id="MobiDB-lite"/>
    </source>
</evidence>
<feature type="region of interest" description="Disordered" evidence="1">
    <location>
        <begin position="1"/>
        <end position="35"/>
    </location>
</feature>
<name>A0ABP4X792_9ACTN</name>
<feature type="transmembrane region" description="Helical" evidence="2">
    <location>
        <begin position="101"/>
        <end position="118"/>
    </location>
</feature>
<reference evidence="4" key="1">
    <citation type="journal article" date="2019" name="Int. J. Syst. Evol. Microbiol.">
        <title>The Global Catalogue of Microorganisms (GCM) 10K type strain sequencing project: providing services to taxonomists for standard genome sequencing and annotation.</title>
        <authorList>
            <consortium name="The Broad Institute Genomics Platform"/>
            <consortium name="The Broad Institute Genome Sequencing Center for Infectious Disease"/>
            <person name="Wu L."/>
            <person name="Ma J."/>
        </authorList>
    </citation>
    <scope>NUCLEOTIDE SEQUENCE [LARGE SCALE GENOMIC DNA]</scope>
    <source>
        <strain evidence="4">JCM 13249</strain>
    </source>
</reference>
<evidence type="ECO:0000256" key="2">
    <source>
        <dbReference type="SAM" id="Phobius"/>
    </source>
</evidence>
<evidence type="ECO:0000313" key="4">
    <source>
        <dbReference type="Proteomes" id="UP001500655"/>
    </source>
</evidence>
<accession>A0ABP4X792</accession>
<evidence type="ECO:0008006" key="5">
    <source>
        <dbReference type="Google" id="ProtNLM"/>
    </source>
</evidence>